<evidence type="ECO:0000313" key="1">
    <source>
        <dbReference type="EMBL" id="TDF74611.1"/>
    </source>
</evidence>
<organism evidence="1 2">
    <name type="scientific">Candidatus Syntrophosphaera thermopropionivorans</name>
    <dbReference type="NCBI Taxonomy" id="2593015"/>
    <lineage>
        <taxon>Bacteria</taxon>
        <taxon>Pseudomonadati</taxon>
        <taxon>Candidatus Cloacimonadota</taxon>
        <taxon>Candidatus Cloacimonadia</taxon>
        <taxon>Candidatus Cloacimonadales</taxon>
        <taxon>Candidatus Cloacimonadaceae</taxon>
        <taxon>Candidatus Syntrophosphaera</taxon>
    </lineage>
</organism>
<reference evidence="1" key="1">
    <citation type="submission" date="2019-03" db="EMBL/GenBank/DDBJ databases">
        <title>Candidatus Syntrophosphaera thermopropionivorans: a novel player in syntrophic propionate oxidation during anaerobic digestion.</title>
        <authorList>
            <person name="Dyksma S."/>
        </authorList>
    </citation>
    <scope>NUCLEOTIDE SEQUENCE</scope>
    <source>
        <strain evidence="1">W5</strain>
    </source>
</reference>
<proteinExistence type="predicted"/>
<sequence length="475" mass="54071">MKFKRICIVILSLTISCIYSTPFSVFYTGDTHGVYEAQLDKERGTLMGGYLVLEEVLNQKRTESKNSIYVDTGDQQTGTIFSSLVEDGIYGGAVIEVFNQLALDASVFGNHEFDFSYTNTRDLAKKANYPFVCTNLIDKTTRQSVSGIPYAILERNNIKVGIFGITLEKLPEKVKAENVSSVTILPPIEAINKYLEEVDKKTDLIIVLTHQGFEADSLLAVNLDKRVDLIIGGHDHIRAEKPHFINGKYLLYSGSHLNYLGLAELEVEDDKITSLKNQLIPLEIPVKEFDTPLAKYIQEKTVKIEEEMSKVIGFIPEDWIPDKYQSTTLSRWIASALKTEYERIYHPDMAIINNGGLRKVIPAGPVTLRDLNELLPFNNTVVVFSCYGKDLLTFFQLNELHSQEKPFDICEYTRLDSIETDKIYRIISHDYIAGQWDKYLGFKPFDIYDTGEPFLDAIIHQVQLQFSPINEKDWD</sequence>
<comment type="caution">
    <text evidence="1">The sequence shown here is derived from an EMBL/GenBank/DDBJ whole genome shotgun (WGS) entry which is preliminary data.</text>
</comment>
<name>A0AC61QKX3_9BACT</name>
<keyword evidence="2" id="KW-1185">Reference proteome</keyword>
<dbReference type="EMBL" id="SMOG01000001">
    <property type="protein sequence ID" value="TDF74611.1"/>
    <property type="molecule type" value="Genomic_DNA"/>
</dbReference>
<accession>A0AC61QKX3</accession>
<protein>
    <submittedName>
        <fullName evidence="1">Bifunctional metallophosphatase/5'-nucleotidase</fullName>
    </submittedName>
</protein>
<gene>
    <name evidence="1" type="ORF">E0946_00580</name>
</gene>
<dbReference type="Proteomes" id="UP000294588">
    <property type="component" value="Unassembled WGS sequence"/>
</dbReference>
<evidence type="ECO:0000313" key="2">
    <source>
        <dbReference type="Proteomes" id="UP000294588"/>
    </source>
</evidence>